<organism evidence="1 2">
    <name type="scientific">Racocetra persica</name>
    <dbReference type="NCBI Taxonomy" id="160502"/>
    <lineage>
        <taxon>Eukaryota</taxon>
        <taxon>Fungi</taxon>
        <taxon>Fungi incertae sedis</taxon>
        <taxon>Mucoromycota</taxon>
        <taxon>Glomeromycotina</taxon>
        <taxon>Glomeromycetes</taxon>
        <taxon>Diversisporales</taxon>
        <taxon>Gigasporaceae</taxon>
        <taxon>Racocetra</taxon>
    </lineage>
</organism>
<accession>A0ACA9R5Z5</accession>
<feature type="non-terminal residue" evidence="1">
    <location>
        <position position="66"/>
    </location>
</feature>
<evidence type="ECO:0000313" key="2">
    <source>
        <dbReference type="Proteomes" id="UP000789920"/>
    </source>
</evidence>
<proteinExistence type="predicted"/>
<name>A0ACA9R5Z5_9GLOM</name>
<dbReference type="Proteomes" id="UP000789920">
    <property type="component" value="Unassembled WGS sequence"/>
</dbReference>
<dbReference type="EMBL" id="CAJVQC010043799">
    <property type="protein sequence ID" value="CAG8778262.1"/>
    <property type="molecule type" value="Genomic_DNA"/>
</dbReference>
<reference evidence="1" key="1">
    <citation type="submission" date="2021-06" db="EMBL/GenBank/DDBJ databases">
        <authorList>
            <person name="Kallberg Y."/>
            <person name="Tangrot J."/>
            <person name="Rosling A."/>
        </authorList>
    </citation>
    <scope>NUCLEOTIDE SEQUENCE</scope>
    <source>
        <strain evidence="1">MA461A</strain>
    </source>
</reference>
<protein>
    <submittedName>
        <fullName evidence="1">3466_t:CDS:1</fullName>
    </submittedName>
</protein>
<gene>
    <name evidence="1" type="ORF">RPERSI_LOCUS17207</name>
</gene>
<evidence type="ECO:0000313" key="1">
    <source>
        <dbReference type="EMBL" id="CAG8778262.1"/>
    </source>
</evidence>
<keyword evidence="2" id="KW-1185">Reference proteome</keyword>
<comment type="caution">
    <text evidence="1">The sequence shown here is derived from an EMBL/GenBank/DDBJ whole genome shotgun (WGS) entry which is preliminary data.</text>
</comment>
<sequence>MFNYNLANKFENETDVPINAPPHPEDVAYSDVALRKLQDGGYGIGHDSKQGSQVGETPGETPEETG</sequence>